<dbReference type="Gene3D" id="3.30.450.20">
    <property type="entry name" value="PAS domain"/>
    <property type="match status" value="2"/>
</dbReference>
<dbReference type="InterPro" id="IPR035919">
    <property type="entry name" value="EAL_sf"/>
</dbReference>
<dbReference type="InterPro" id="IPR052155">
    <property type="entry name" value="Biofilm_reg_signaling"/>
</dbReference>
<dbReference type="PROSITE" id="PS50887">
    <property type="entry name" value="GGDEF"/>
    <property type="match status" value="1"/>
</dbReference>
<dbReference type="CDD" id="cd01948">
    <property type="entry name" value="EAL"/>
    <property type="match status" value="1"/>
</dbReference>
<dbReference type="Proteomes" id="UP000509579">
    <property type="component" value="Chromosome"/>
</dbReference>
<sequence length="795" mass="88036">MTFPVPCLSKKHRIFVPGVVVFVVGLCLSAALGAALILVPQALGGAGVRVAVRQQPLLPWLVMLVGALVSLGLAAATVRRLRRRREAYAQARTQARARHSDQRIQALFNQAAVGVVQLDAETGVFEQVNQRYASLLGLPLEALPGRRFSEFIHPGDRAEHATLMQRLGRGEIQEYQHELRLIRSDGSIIWVEETASSIGRGLRGQSLNLGVVQDVTERRRLEQHHRENEERLRAVLQRLPVGLAIVSEADEIVYRNDRFVHTCGYTEADVTSVAGWWDKAYPDAQKRQQACDQLQSAKMRARALDGRIQPAEYQIVCRDGTARTVEIGGVAMDGQYLITLEDLSPRKAAEEEIRYLAFYDLLTQLPNRRLLLDRLQQALGAGARRQRSGALLMLDVDNFKTLNETRGHDQGDALLRQVATRLRDSVDGAHTVGRQGGDEFVVVLEDLGEDPVQVAAMAQEVGQTILQALRQPYVLDDGQDCHATVSIGATVFQGLDDTVDELLRRADLAMYQAKKAGRDTLQFFDPRMQQVVRERATLEQDLRTGLAQQQFELFFQPQVEGGSIIGAEGLLRWRHPGQGFISPANFIPLAEESGLIVPLGEWVLHTACEQLARWAHDPAMAQMVVAVNVSPRQFYQAQFVDQVLAALALSGAPPSRLKLELTEGLLLTDIDDTIEKMVQLKQHGVGFSLDDFGTGYSSLAYLKRLPLDQLKIDQSFVRDVLTDPNDAAIAKTIVALGTSLGLRVIAEGVETEAQRAFLQEHGCHAWQGYLLSPPVPMAQFEALARKWAARQIPGH</sequence>
<dbReference type="InterPro" id="IPR001633">
    <property type="entry name" value="EAL_dom"/>
</dbReference>
<dbReference type="InterPro" id="IPR000700">
    <property type="entry name" value="PAS-assoc_C"/>
</dbReference>
<dbReference type="Gene3D" id="3.30.70.270">
    <property type="match status" value="1"/>
</dbReference>
<dbReference type="SUPFAM" id="SSF55785">
    <property type="entry name" value="PYP-like sensor domain (PAS domain)"/>
    <property type="match status" value="2"/>
</dbReference>
<dbReference type="InterPro" id="IPR029787">
    <property type="entry name" value="Nucleotide_cyclase"/>
</dbReference>
<feature type="transmembrane region" description="Helical" evidence="1">
    <location>
        <begin position="14"/>
        <end position="37"/>
    </location>
</feature>
<dbReference type="CDD" id="cd00130">
    <property type="entry name" value="PAS"/>
    <property type="match status" value="1"/>
</dbReference>
<evidence type="ECO:0000313" key="7">
    <source>
        <dbReference type="Proteomes" id="UP000509579"/>
    </source>
</evidence>
<dbReference type="PROSITE" id="PS50113">
    <property type="entry name" value="PAC"/>
    <property type="match status" value="1"/>
</dbReference>
<dbReference type="Pfam" id="PF00990">
    <property type="entry name" value="GGDEF"/>
    <property type="match status" value="1"/>
</dbReference>
<dbReference type="CDD" id="cd01949">
    <property type="entry name" value="GGDEF"/>
    <property type="match status" value="1"/>
</dbReference>
<dbReference type="SMART" id="SM00086">
    <property type="entry name" value="PAC"/>
    <property type="match status" value="2"/>
</dbReference>
<evidence type="ECO:0000256" key="1">
    <source>
        <dbReference type="SAM" id="Phobius"/>
    </source>
</evidence>
<dbReference type="SMART" id="SM00052">
    <property type="entry name" value="EAL"/>
    <property type="match status" value="1"/>
</dbReference>
<dbReference type="InterPro" id="IPR000014">
    <property type="entry name" value="PAS"/>
</dbReference>
<keyword evidence="1" id="KW-0472">Membrane</keyword>
<feature type="domain" description="PAS" evidence="2">
    <location>
        <begin position="228"/>
        <end position="270"/>
    </location>
</feature>
<dbReference type="Pfam" id="PF00563">
    <property type="entry name" value="EAL"/>
    <property type="match status" value="1"/>
</dbReference>
<feature type="domain" description="EAL" evidence="4">
    <location>
        <begin position="535"/>
        <end position="788"/>
    </location>
</feature>
<dbReference type="EMBL" id="CP054840">
    <property type="protein sequence ID" value="QKV53126.1"/>
    <property type="molecule type" value="Genomic_DNA"/>
</dbReference>
<dbReference type="PANTHER" id="PTHR44757:SF2">
    <property type="entry name" value="BIOFILM ARCHITECTURE MAINTENANCE PROTEIN MBAA"/>
    <property type="match status" value="1"/>
</dbReference>
<dbReference type="SMART" id="SM00267">
    <property type="entry name" value="GGDEF"/>
    <property type="match status" value="1"/>
</dbReference>
<evidence type="ECO:0000259" key="3">
    <source>
        <dbReference type="PROSITE" id="PS50113"/>
    </source>
</evidence>
<keyword evidence="7" id="KW-1185">Reference proteome</keyword>
<dbReference type="Gene3D" id="3.20.20.450">
    <property type="entry name" value="EAL domain"/>
    <property type="match status" value="1"/>
</dbReference>
<dbReference type="RefSeq" id="WP_175504003.1">
    <property type="nucleotide sequence ID" value="NZ_CP054840.1"/>
</dbReference>
<gene>
    <name evidence="6" type="ORF">HUK68_09620</name>
</gene>
<dbReference type="SUPFAM" id="SSF141868">
    <property type="entry name" value="EAL domain-like"/>
    <property type="match status" value="1"/>
</dbReference>
<dbReference type="InterPro" id="IPR001610">
    <property type="entry name" value="PAC"/>
</dbReference>
<dbReference type="SUPFAM" id="SSF55073">
    <property type="entry name" value="Nucleotide cyclase"/>
    <property type="match status" value="1"/>
</dbReference>
<dbReference type="AlphaFoldDB" id="A0A6N1X5S9"/>
<dbReference type="KEGG" id="aant:HUK68_09620"/>
<dbReference type="SMART" id="SM00091">
    <property type="entry name" value="PAS"/>
    <property type="match status" value="2"/>
</dbReference>
<feature type="domain" description="GGDEF" evidence="5">
    <location>
        <begin position="387"/>
        <end position="526"/>
    </location>
</feature>
<reference evidence="6 7" key="1">
    <citation type="submission" date="2020-06" db="EMBL/GenBank/DDBJ databases">
        <title>Acidovorax antarctica sp. nov., isolated from Corinth ice sheet soil, Antarctic Fields Peninsula.</title>
        <authorList>
            <person name="Xu Q."/>
            <person name="Peng F."/>
        </authorList>
    </citation>
    <scope>NUCLEOTIDE SEQUENCE [LARGE SCALE GENOMIC DNA]</scope>
    <source>
        <strain evidence="6 7">16-35-5</strain>
    </source>
</reference>
<evidence type="ECO:0000259" key="2">
    <source>
        <dbReference type="PROSITE" id="PS50112"/>
    </source>
</evidence>
<dbReference type="Pfam" id="PF13188">
    <property type="entry name" value="PAS_8"/>
    <property type="match status" value="1"/>
</dbReference>
<evidence type="ECO:0000259" key="4">
    <source>
        <dbReference type="PROSITE" id="PS50883"/>
    </source>
</evidence>
<dbReference type="NCBIfam" id="TIGR00229">
    <property type="entry name" value="sensory_box"/>
    <property type="match status" value="2"/>
</dbReference>
<keyword evidence="1" id="KW-0812">Transmembrane</keyword>
<dbReference type="NCBIfam" id="TIGR00254">
    <property type="entry name" value="GGDEF"/>
    <property type="match status" value="1"/>
</dbReference>
<dbReference type="PROSITE" id="PS50883">
    <property type="entry name" value="EAL"/>
    <property type="match status" value="1"/>
</dbReference>
<feature type="domain" description="PAC" evidence="3">
    <location>
        <begin position="175"/>
        <end position="227"/>
    </location>
</feature>
<dbReference type="PANTHER" id="PTHR44757">
    <property type="entry name" value="DIGUANYLATE CYCLASE DGCP"/>
    <property type="match status" value="1"/>
</dbReference>
<evidence type="ECO:0000313" key="6">
    <source>
        <dbReference type="EMBL" id="QKV53126.1"/>
    </source>
</evidence>
<name>A0A6N1X5S9_9BURK</name>
<organism evidence="6 7">
    <name type="scientific">Comamonas antarctica</name>
    <dbReference type="NCBI Taxonomy" id="2743470"/>
    <lineage>
        <taxon>Bacteria</taxon>
        <taxon>Pseudomonadati</taxon>
        <taxon>Pseudomonadota</taxon>
        <taxon>Betaproteobacteria</taxon>
        <taxon>Burkholderiales</taxon>
        <taxon>Comamonadaceae</taxon>
        <taxon>Comamonas</taxon>
    </lineage>
</organism>
<keyword evidence="1" id="KW-1133">Transmembrane helix</keyword>
<evidence type="ECO:0000259" key="5">
    <source>
        <dbReference type="PROSITE" id="PS50887"/>
    </source>
</evidence>
<dbReference type="InterPro" id="IPR000160">
    <property type="entry name" value="GGDEF_dom"/>
</dbReference>
<proteinExistence type="predicted"/>
<dbReference type="Pfam" id="PF08447">
    <property type="entry name" value="PAS_3"/>
    <property type="match status" value="1"/>
</dbReference>
<feature type="domain" description="PAS" evidence="2">
    <location>
        <begin position="100"/>
        <end position="171"/>
    </location>
</feature>
<dbReference type="InterPro" id="IPR035965">
    <property type="entry name" value="PAS-like_dom_sf"/>
</dbReference>
<dbReference type="InterPro" id="IPR013655">
    <property type="entry name" value="PAS_fold_3"/>
</dbReference>
<dbReference type="FunFam" id="3.20.20.450:FF:000001">
    <property type="entry name" value="Cyclic di-GMP phosphodiesterase yahA"/>
    <property type="match status" value="1"/>
</dbReference>
<dbReference type="PROSITE" id="PS50112">
    <property type="entry name" value="PAS"/>
    <property type="match status" value="2"/>
</dbReference>
<dbReference type="InterPro" id="IPR043128">
    <property type="entry name" value="Rev_trsase/Diguanyl_cyclase"/>
</dbReference>
<accession>A0A6N1X5S9</accession>
<feature type="transmembrane region" description="Helical" evidence="1">
    <location>
        <begin position="57"/>
        <end position="78"/>
    </location>
</feature>
<protein>
    <submittedName>
        <fullName evidence="6">EAL domain-containing protein</fullName>
    </submittedName>
</protein>